<accession>A0AAV5RMR7</accession>
<dbReference type="InterPro" id="IPR006597">
    <property type="entry name" value="Sel1-like"/>
</dbReference>
<dbReference type="AlphaFoldDB" id="A0AAV5RMR7"/>
<evidence type="ECO:0000313" key="4">
    <source>
        <dbReference type="Proteomes" id="UP001362899"/>
    </source>
</evidence>
<dbReference type="InterPro" id="IPR011990">
    <property type="entry name" value="TPR-like_helical_dom_sf"/>
</dbReference>
<dbReference type="Proteomes" id="UP001362899">
    <property type="component" value="Unassembled WGS sequence"/>
</dbReference>
<evidence type="ECO:0000313" key="3">
    <source>
        <dbReference type="EMBL" id="GMM52422.1"/>
    </source>
</evidence>
<feature type="region of interest" description="Disordered" evidence="2">
    <location>
        <begin position="61"/>
        <end position="149"/>
    </location>
</feature>
<dbReference type="InterPro" id="IPR051726">
    <property type="entry name" value="Chitin_Synth_Reg"/>
</dbReference>
<keyword evidence="4" id="KW-1185">Reference proteome</keyword>
<protein>
    <submittedName>
        <fullName evidence="3">Skt5 protein</fullName>
    </submittedName>
</protein>
<dbReference type="PANTHER" id="PTHR46430:SF1">
    <property type="entry name" value="CHITIN SYNTHASE REGULATOR SKT5-RELATED"/>
    <property type="match status" value="1"/>
</dbReference>
<evidence type="ECO:0000256" key="2">
    <source>
        <dbReference type="SAM" id="MobiDB-lite"/>
    </source>
</evidence>
<dbReference type="SUPFAM" id="SSF81901">
    <property type="entry name" value="HCP-like"/>
    <property type="match status" value="2"/>
</dbReference>
<feature type="region of interest" description="Disordered" evidence="2">
    <location>
        <begin position="353"/>
        <end position="414"/>
    </location>
</feature>
<feature type="region of interest" description="Disordered" evidence="2">
    <location>
        <begin position="261"/>
        <end position="281"/>
    </location>
</feature>
<feature type="region of interest" description="Disordered" evidence="2">
    <location>
        <begin position="186"/>
        <end position="242"/>
    </location>
</feature>
<dbReference type="Gene3D" id="1.25.40.10">
    <property type="entry name" value="Tetratricopeptide repeat domain"/>
    <property type="match status" value="2"/>
</dbReference>
<feature type="compositionally biased region" description="Low complexity" evidence="2">
    <location>
        <begin position="402"/>
        <end position="414"/>
    </location>
</feature>
<feature type="compositionally biased region" description="Polar residues" evidence="2">
    <location>
        <begin position="73"/>
        <end position="83"/>
    </location>
</feature>
<sequence>MASDYLQKHSSDFYLQHTPSERNSSLINRVNCSAPRLLTNPDSVNRTPQLHMLSVDEENALRSGDDAGKGNNGFWTPRQSQNEGHLREAYTNSLESNDPNVAGNDPDARDQQISEEQSELEELDHQPVQRLGEAMEDSTFRGTSKPRPKSAIDIYNIYDDKQSDLQNLANDLPSFEIRREAQPVTPLDYRNSLDDSRSSSNLGDRERDSLNKCDSPPMLDVLPTPNAFDEGPMFDSNASSHSDLATPSFTLENLRSESTGNLHLNSTESRTNTLSSGKRYSKSMNRRSSYYDFRTLGNQVFPELSQGSTTPSSSQILPKLKTIDLYRKNARKSNDPELEFQLAQYIMQTALTVTSESQNEDKSSSLRSATPRSRSVGSISEISQQESNKAPNADSALTSLDTTEGSHLSSLSTETSLAQSTASLQLKVEDGNKEKAAEAKLISRMFKEAVNSLKRLAERGHADSQYLLGDLYASKAIGKPDMERSFRYFLMAAKHGHAESAYRAALCLQEGWGTPRSSTKALQFYRTAAFKNQPGALYQMGMLFFYGGMGIDDNTTNRLQGVKWLSRGAKVADNVYNRAPHELAKIYEVGYKDLVFQDEPYAARLYAKSAELGYIPSAARLGKAYEFGEIQCPQDPALSIHYYTQAALANDANSQLSLCAWYMVGAGPSFPVNHEEAYEWALRAAFSGLAKGQYTVGFFLEQGIGVHQNIVESTKWYKRASAGGYAKADEKLKGLGVTDNNSKKQKCTIM</sequence>
<organism evidence="3 4">
    <name type="scientific">Starmerella bacillaris</name>
    <name type="common">Yeast</name>
    <name type="synonym">Candida zemplinina</name>
    <dbReference type="NCBI Taxonomy" id="1247836"/>
    <lineage>
        <taxon>Eukaryota</taxon>
        <taxon>Fungi</taxon>
        <taxon>Dikarya</taxon>
        <taxon>Ascomycota</taxon>
        <taxon>Saccharomycotina</taxon>
        <taxon>Dipodascomycetes</taxon>
        <taxon>Dipodascales</taxon>
        <taxon>Trichomonascaceae</taxon>
        <taxon>Starmerella</taxon>
    </lineage>
</organism>
<dbReference type="SMART" id="SM00671">
    <property type="entry name" value="SEL1"/>
    <property type="match status" value="7"/>
</dbReference>
<feature type="compositionally biased region" description="Polar residues" evidence="2">
    <location>
        <begin position="261"/>
        <end position="278"/>
    </location>
</feature>
<gene>
    <name evidence="3" type="ORF">DASB73_033850</name>
</gene>
<name>A0AAV5RMR7_STABA</name>
<evidence type="ECO:0000256" key="1">
    <source>
        <dbReference type="ARBA" id="ARBA00022737"/>
    </source>
</evidence>
<feature type="compositionally biased region" description="Basic and acidic residues" evidence="2">
    <location>
        <begin position="191"/>
        <end position="211"/>
    </location>
</feature>
<comment type="caution">
    <text evidence="3">The sequence shown here is derived from an EMBL/GenBank/DDBJ whole genome shotgun (WGS) entry which is preliminary data.</text>
</comment>
<feature type="compositionally biased region" description="Polar residues" evidence="2">
    <location>
        <begin position="365"/>
        <end position="401"/>
    </location>
</feature>
<dbReference type="PANTHER" id="PTHR46430">
    <property type="entry name" value="PROTEIN SKT5-RELATED"/>
    <property type="match status" value="1"/>
</dbReference>
<feature type="compositionally biased region" description="Polar residues" evidence="2">
    <location>
        <begin position="90"/>
        <end position="99"/>
    </location>
</feature>
<dbReference type="EMBL" id="BTGC01000008">
    <property type="protein sequence ID" value="GMM52422.1"/>
    <property type="molecule type" value="Genomic_DNA"/>
</dbReference>
<proteinExistence type="predicted"/>
<keyword evidence="1" id="KW-0677">Repeat</keyword>
<dbReference type="Pfam" id="PF08238">
    <property type="entry name" value="Sel1"/>
    <property type="match status" value="7"/>
</dbReference>
<reference evidence="3 4" key="1">
    <citation type="journal article" date="2023" name="Elife">
        <title>Identification of key yeast species and microbe-microbe interactions impacting larval growth of Drosophila in the wild.</title>
        <authorList>
            <person name="Mure A."/>
            <person name="Sugiura Y."/>
            <person name="Maeda R."/>
            <person name="Honda K."/>
            <person name="Sakurai N."/>
            <person name="Takahashi Y."/>
            <person name="Watada M."/>
            <person name="Katoh T."/>
            <person name="Gotoh A."/>
            <person name="Gotoh Y."/>
            <person name="Taniguchi I."/>
            <person name="Nakamura K."/>
            <person name="Hayashi T."/>
            <person name="Katayama T."/>
            <person name="Uemura T."/>
            <person name="Hattori Y."/>
        </authorList>
    </citation>
    <scope>NUCLEOTIDE SEQUENCE [LARGE SCALE GENOMIC DNA]</scope>
    <source>
        <strain evidence="3 4">SB-73</strain>
    </source>
</reference>